<reference evidence="10" key="1">
    <citation type="submission" date="2015-08" db="EMBL/GenBank/DDBJ databases">
        <title>Genome sequence of the strict anaerobe Clostridium homopropionicum LuHBu1 (DSM 5847T).</title>
        <authorList>
            <person name="Poehlein A."/>
            <person name="Beck M."/>
            <person name="Schiel-Bengelsdorf B."/>
            <person name="Bengelsdorf F.R."/>
            <person name="Daniel R."/>
            <person name="Duerre P."/>
        </authorList>
    </citation>
    <scope>NUCLEOTIDE SEQUENCE [LARGE SCALE GENOMIC DNA]</scope>
    <source>
        <strain evidence="10">DSM 5847</strain>
    </source>
</reference>
<dbReference type="STRING" id="36844.SAMN04488501_11552"/>
<keyword evidence="4 7" id="KW-0812">Transmembrane</keyword>
<evidence type="ECO:0000313" key="9">
    <source>
        <dbReference type="EMBL" id="KOA20398.1"/>
    </source>
</evidence>
<feature type="transmembrane region" description="Helical" evidence="7">
    <location>
        <begin position="44"/>
        <end position="64"/>
    </location>
</feature>
<dbReference type="Proteomes" id="UP000037043">
    <property type="component" value="Unassembled WGS sequence"/>
</dbReference>
<gene>
    <name evidence="9" type="ORF">CLHOM_12170</name>
</gene>
<evidence type="ECO:0000256" key="3">
    <source>
        <dbReference type="ARBA" id="ARBA00022475"/>
    </source>
</evidence>
<dbReference type="PATRIC" id="fig|1121318.3.peg.1227"/>
<evidence type="ECO:0000256" key="6">
    <source>
        <dbReference type="ARBA" id="ARBA00023136"/>
    </source>
</evidence>
<dbReference type="Pfam" id="PF04239">
    <property type="entry name" value="DUF421"/>
    <property type="match status" value="1"/>
</dbReference>
<keyword evidence="6 7" id="KW-0472">Membrane</keyword>
<comment type="similarity">
    <text evidence="2">Belongs to the UPF0702 family.</text>
</comment>
<dbReference type="PANTHER" id="PTHR34582:SF6">
    <property type="entry name" value="UPF0702 TRANSMEMBRANE PROTEIN YCAP"/>
    <property type="match status" value="1"/>
</dbReference>
<proteinExistence type="inferred from homology"/>
<dbReference type="GO" id="GO:0005886">
    <property type="term" value="C:plasma membrane"/>
    <property type="evidence" value="ECO:0007669"/>
    <property type="project" value="UniProtKB-SubCell"/>
</dbReference>
<evidence type="ECO:0000256" key="4">
    <source>
        <dbReference type="ARBA" id="ARBA00022692"/>
    </source>
</evidence>
<dbReference type="InterPro" id="IPR007353">
    <property type="entry name" value="DUF421"/>
</dbReference>
<dbReference type="EMBL" id="LHUR01000015">
    <property type="protein sequence ID" value="KOA20398.1"/>
    <property type="molecule type" value="Genomic_DNA"/>
</dbReference>
<keyword evidence="10" id="KW-1185">Reference proteome</keyword>
<comment type="caution">
    <text evidence="9">The sequence shown here is derived from an EMBL/GenBank/DDBJ whole genome shotgun (WGS) entry which is preliminary data.</text>
</comment>
<sequence>MDWNSFMEGSKNLSAFALALRAVILYIALIFATRLMGHRQVGILSGHNYLVAAGIVSLAAIRMLNPESSLTSGLVITFVYAFVNIFLSYLDMKWPNLIDRKPTLLMKDGIILRENMLDCHVTLDNLLGQLRLKGAHNLSEIDTIVLEPYGKISVIKKPEALPLTRKQMNLPPKMATLPTILIYDGEIDEKNLHAMGLDHDWLMTKLKEKGIANQKDIFLAMLESDGTVYMSI</sequence>
<feature type="transmembrane region" description="Helical" evidence="7">
    <location>
        <begin position="12"/>
        <end position="32"/>
    </location>
</feature>
<evidence type="ECO:0000256" key="1">
    <source>
        <dbReference type="ARBA" id="ARBA00004651"/>
    </source>
</evidence>
<evidence type="ECO:0000256" key="2">
    <source>
        <dbReference type="ARBA" id="ARBA00006448"/>
    </source>
</evidence>
<dbReference type="Gene3D" id="3.30.240.20">
    <property type="entry name" value="bsu07140 like domains"/>
    <property type="match status" value="2"/>
</dbReference>
<evidence type="ECO:0000259" key="8">
    <source>
        <dbReference type="Pfam" id="PF04239"/>
    </source>
</evidence>
<dbReference type="AlphaFoldDB" id="A0A0L6ZC75"/>
<dbReference type="PANTHER" id="PTHR34582">
    <property type="entry name" value="UPF0702 TRANSMEMBRANE PROTEIN YCAP"/>
    <property type="match status" value="1"/>
</dbReference>
<dbReference type="InterPro" id="IPR023090">
    <property type="entry name" value="UPF0702_alpha/beta_dom_sf"/>
</dbReference>
<evidence type="ECO:0000256" key="7">
    <source>
        <dbReference type="SAM" id="Phobius"/>
    </source>
</evidence>
<name>A0A0L6ZC75_9CLOT</name>
<feature type="transmembrane region" description="Helical" evidence="7">
    <location>
        <begin position="70"/>
        <end position="90"/>
    </location>
</feature>
<protein>
    <recommendedName>
        <fullName evidence="8">YetF C-terminal domain-containing protein</fullName>
    </recommendedName>
</protein>
<accession>A0A0L6ZC75</accession>
<keyword evidence="3" id="KW-1003">Cell membrane</keyword>
<evidence type="ECO:0000313" key="10">
    <source>
        <dbReference type="Proteomes" id="UP000037043"/>
    </source>
</evidence>
<evidence type="ECO:0000256" key="5">
    <source>
        <dbReference type="ARBA" id="ARBA00022989"/>
    </source>
</evidence>
<comment type="subcellular location">
    <subcellularLocation>
        <location evidence="1">Cell membrane</location>
        <topology evidence="1">Multi-pass membrane protein</topology>
    </subcellularLocation>
</comment>
<dbReference type="RefSeq" id="WP_242846741.1">
    <property type="nucleotide sequence ID" value="NZ_LHUR01000015.1"/>
</dbReference>
<organism evidence="9 10">
    <name type="scientific">Clostridium homopropionicum DSM 5847</name>
    <dbReference type="NCBI Taxonomy" id="1121318"/>
    <lineage>
        <taxon>Bacteria</taxon>
        <taxon>Bacillati</taxon>
        <taxon>Bacillota</taxon>
        <taxon>Clostridia</taxon>
        <taxon>Eubacteriales</taxon>
        <taxon>Clostridiaceae</taxon>
        <taxon>Clostridium</taxon>
    </lineage>
</organism>
<feature type="domain" description="YetF C-terminal" evidence="8">
    <location>
        <begin position="96"/>
        <end position="222"/>
    </location>
</feature>
<keyword evidence="5 7" id="KW-1133">Transmembrane helix</keyword>